<feature type="compositionally biased region" description="Polar residues" evidence="2">
    <location>
        <begin position="350"/>
        <end position="378"/>
    </location>
</feature>
<protein>
    <submittedName>
        <fullName evidence="3">Uncharacterized protein</fullName>
    </submittedName>
</protein>
<sequence length="753" mass="82855">MDLDRPSPECDDQDNDHSNCLNCCCGRPECPYLLHSTRMLGQVQSDAQKAGELGQALLYRHESYVADAENDRRRMLENLEILELEKRSVEERNAHTIEENRKLLDQLESLNAALAESDSRVLSLTECLRSAEAQIERLTGLAARTDLLNAELARFEVEQEALQKTLDITKEDERAAILRFQRAERTIACLQDQMDSIERDAQEERERHIEVVGRMERRRAVELELSTAAGRLKGAAASKTLPHDRNGNSVVSHFVKDILQDNANLQLGIVELKELLDRSNDEVEKLRQLMVQQGLQESPSMPSATAQNLGMELGTKELHVHHHYHAPSTTEQPKPARKEIARRPRKKRVSLTSSHFAPPSGTHTPRSSMSMGHSNHPITSSAILSQTSVTIPNQRASIKRWSVQSSQTAISSVPSSPYNESVFDRVFSDNTTELSRPTSPESNGAFSPQASDHIESRHDSIPRFLLDAGMRTSSDGAMPFSQQLIGASKSRGKSKRESAGAEIDPWLTGNYSIILEEENEEMQQMESRIETKEFNPNILMRPGLRRAASHESLISISGMDIHTLQSRPSQLLAGGGRRVLSSGSSQAALTGTSAVAIHASSRPSQHNSLSYLSSIAGSQQKSAGIQKKNSMGNLGSKVGWVFGRWGYAASETPPLSSTAEQTEPSEESNITGRSKTREARHSESTNASNATTPSLPSMDSAKSAPFNVKKHARLPGINQCGPIFGFGPEVPLPKEPIIKSLDVDALRESLGGE</sequence>
<feature type="region of interest" description="Disordered" evidence="2">
    <location>
        <begin position="651"/>
        <end position="702"/>
    </location>
</feature>
<feature type="compositionally biased region" description="Polar residues" evidence="2">
    <location>
        <begin position="431"/>
        <end position="450"/>
    </location>
</feature>
<organism evidence="3 5">
    <name type="scientific">Venturia inaequalis</name>
    <name type="common">Apple scab fungus</name>
    <dbReference type="NCBI Taxonomy" id="5025"/>
    <lineage>
        <taxon>Eukaryota</taxon>
        <taxon>Fungi</taxon>
        <taxon>Dikarya</taxon>
        <taxon>Ascomycota</taxon>
        <taxon>Pezizomycotina</taxon>
        <taxon>Dothideomycetes</taxon>
        <taxon>Pleosporomycetidae</taxon>
        <taxon>Venturiales</taxon>
        <taxon>Venturiaceae</taxon>
        <taxon>Venturia</taxon>
    </lineage>
</organism>
<feature type="region of interest" description="Disordered" evidence="2">
    <location>
        <begin position="431"/>
        <end position="457"/>
    </location>
</feature>
<evidence type="ECO:0000256" key="1">
    <source>
        <dbReference type="SAM" id="Coils"/>
    </source>
</evidence>
<dbReference type="EMBL" id="WNWS01000594">
    <property type="protein sequence ID" value="KAE9965441.1"/>
    <property type="molecule type" value="Genomic_DNA"/>
</dbReference>
<evidence type="ECO:0000313" key="6">
    <source>
        <dbReference type="Proteomes" id="UP000490939"/>
    </source>
</evidence>
<comment type="caution">
    <text evidence="3">The sequence shown here is derived from an EMBL/GenBank/DDBJ whole genome shotgun (WGS) entry which is preliminary data.</text>
</comment>
<feature type="coiled-coil region" evidence="1">
    <location>
        <begin position="262"/>
        <end position="292"/>
    </location>
</feature>
<dbReference type="EMBL" id="WNWR01000820">
    <property type="protein sequence ID" value="KAE9968638.1"/>
    <property type="molecule type" value="Genomic_DNA"/>
</dbReference>
<accession>A0A8H3YQ21</accession>
<dbReference type="AlphaFoldDB" id="A0A8H3YQ21"/>
<evidence type="ECO:0000313" key="5">
    <source>
        <dbReference type="Proteomes" id="UP000447873"/>
    </source>
</evidence>
<feature type="coiled-coil region" evidence="1">
    <location>
        <begin position="152"/>
        <end position="207"/>
    </location>
</feature>
<name>A0A8H3YQ21_VENIN</name>
<keyword evidence="1" id="KW-0175">Coiled coil</keyword>
<dbReference type="Proteomes" id="UP000447873">
    <property type="component" value="Unassembled WGS sequence"/>
</dbReference>
<keyword evidence="6" id="KW-1185">Reference proteome</keyword>
<feature type="compositionally biased region" description="Polar residues" evidence="2">
    <location>
        <begin position="653"/>
        <end position="673"/>
    </location>
</feature>
<proteinExistence type="predicted"/>
<reference evidence="3 5" key="1">
    <citation type="submission" date="2018-12" db="EMBL/GenBank/DDBJ databases">
        <title>Venturia inaequalis Genome Resource.</title>
        <authorList>
            <person name="Lichtner F.J."/>
        </authorList>
    </citation>
    <scope>NUCLEOTIDE SEQUENCE [LARGE SCALE GENOMIC DNA]</scope>
    <source>
        <strain evidence="3 5">120213</strain>
        <strain evidence="4 6">DMI_063113</strain>
    </source>
</reference>
<feature type="compositionally biased region" description="Polar residues" evidence="2">
    <location>
        <begin position="684"/>
        <end position="697"/>
    </location>
</feature>
<evidence type="ECO:0000256" key="2">
    <source>
        <dbReference type="SAM" id="MobiDB-lite"/>
    </source>
</evidence>
<gene>
    <name evidence="4" type="ORF">EG327_010998</name>
    <name evidence="3" type="ORF">EG328_009654</name>
</gene>
<evidence type="ECO:0000313" key="3">
    <source>
        <dbReference type="EMBL" id="KAE9965441.1"/>
    </source>
</evidence>
<dbReference type="Proteomes" id="UP000490939">
    <property type="component" value="Unassembled WGS sequence"/>
</dbReference>
<feature type="region of interest" description="Disordered" evidence="2">
    <location>
        <begin position="323"/>
        <end position="378"/>
    </location>
</feature>
<evidence type="ECO:0000313" key="4">
    <source>
        <dbReference type="EMBL" id="KAE9968638.1"/>
    </source>
</evidence>
<feature type="coiled-coil region" evidence="1">
    <location>
        <begin position="65"/>
        <end position="120"/>
    </location>
</feature>